<evidence type="ECO:0000313" key="8">
    <source>
        <dbReference type="Proteomes" id="UP000029084"/>
    </source>
</evidence>
<dbReference type="Proteomes" id="UP000061362">
    <property type="component" value="Chromosome"/>
</dbReference>
<reference evidence="2 8" key="1">
    <citation type="journal article" date="2014" name="J. Bacteriol.">
        <title>Role of an Archaeal PitA Transporter in the Copper and Arsenic Resistance of Metallosphaera sedula, an Extreme Thermoacidophile.</title>
        <authorList>
            <person name="McCarthy S."/>
            <person name="Ai C."/>
            <person name="Wheaton G."/>
            <person name="Tevatia R."/>
            <person name="Eckrich V."/>
            <person name="Kelly R."/>
            <person name="Blum P."/>
        </authorList>
    </citation>
    <scope>NUCLEOTIDE SEQUENCE [LARGE SCALE GENOMIC DNA]</scope>
    <source>
        <strain evidence="2 8">CuR1</strain>
    </source>
</reference>
<evidence type="ECO:0000313" key="4">
    <source>
        <dbReference type="EMBL" id="AKV77593.1"/>
    </source>
</evidence>
<dbReference type="Proteomes" id="UP000062398">
    <property type="component" value="Chromosome"/>
</dbReference>
<sequence length="361" mass="40731">MELARQLFNLGEAIHGGPEELKILEKLEELFPDYESIPVNTKFWDVRFSEILANGQNIPSVAMPYTSGCVKGRVGREIGLFPMPSHPFDLKNLPLSQYEGVIIVEEGKLRRITLPQGSPPTFFASRNVDGYVELCSDTRLVEANSRNLEITLREGDSYILLGAHVDHWLSGFHDNILSVQLLVDMKKDLERSNLRHGVKLVFFSSEEGPRCCTGSSQFPVKDAFAVISLDAIYPSRVVFSGTPDLWFLSKHFPLKRVEMPTPFSDHYPFVQRGIPGLVLYNDDMTTVYHSDADVPTPLDPQYLEVLRKSLVEALRELDSTPSDRLDEEFFRHAKLAGYTGDTREGALIPDPSTLTTKFKRI</sequence>
<evidence type="ECO:0000259" key="1">
    <source>
        <dbReference type="Pfam" id="PF04389"/>
    </source>
</evidence>
<evidence type="ECO:0000313" key="11">
    <source>
        <dbReference type="Proteomes" id="UP000062398"/>
    </source>
</evidence>
<dbReference type="EMBL" id="CP012175">
    <property type="protein sequence ID" value="AKV82083.1"/>
    <property type="molecule type" value="Genomic_DNA"/>
</dbReference>
<evidence type="ECO:0000313" key="10">
    <source>
        <dbReference type="Proteomes" id="UP000061362"/>
    </source>
</evidence>
<evidence type="ECO:0000313" key="3">
    <source>
        <dbReference type="EMBL" id="AKV75350.1"/>
    </source>
</evidence>
<dbReference type="OMA" id="GAHVDHW"/>
<reference evidence="10 11" key="2">
    <citation type="journal article" date="2015" name="Genome Announc.">
        <title>Complete Genome Sequences of Evolved Arsenate-Resistant Metallosphaera sedula Strains.</title>
        <authorList>
            <person name="Ai C."/>
            <person name="McCarthy S."/>
            <person name="Schackwitz W."/>
            <person name="Martin J."/>
            <person name="Lipzen A."/>
            <person name="Blum P."/>
        </authorList>
    </citation>
    <scope>NUCLEOTIDE SEQUENCE [LARGE SCALE GENOMIC DNA]</scope>
    <source>
        <strain evidence="5 11">ARS120-1</strain>
        <strain evidence="6 10">ARS120-2</strain>
        <strain evidence="3 13">ARS50-1</strain>
        <strain evidence="4 12">ARS50-2</strain>
    </source>
</reference>
<evidence type="ECO:0000313" key="9">
    <source>
        <dbReference type="Proteomes" id="UP000056255"/>
    </source>
</evidence>
<dbReference type="OrthoDB" id="34215at2157"/>
<accession>A0A088E885</accession>
<organism evidence="2 8">
    <name type="scientific">Metallosphaera sedula</name>
    <dbReference type="NCBI Taxonomy" id="43687"/>
    <lineage>
        <taxon>Archaea</taxon>
        <taxon>Thermoproteota</taxon>
        <taxon>Thermoprotei</taxon>
        <taxon>Sulfolobales</taxon>
        <taxon>Sulfolobaceae</taxon>
        <taxon>Metallosphaera</taxon>
    </lineage>
</organism>
<proteinExistence type="predicted"/>
<dbReference type="GeneID" id="91755893"/>
<dbReference type="Proteomes" id="UP000029084">
    <property type="component" value="Chromosome"/>
</dbReference>
<dbReference type="Pfam" id="PF04389">
    <property type="entry name" value="Peptidase_M28"/>
    <property type="match status" value="1"/>
</dbReference>
<dbReference type="RefSeq" id="WP_012021338.1">
    <property type="nucleotide sequence ID" value="NZ_AP019770.1"/>
</dbReference>
<protein>
    <submittedName>
        <fullName evidence="2">Peptidase M28</fullName>
    </submittedName>
</protein>
<evidence type="ECO:0000313" key="13">
    <source>
        <dbReference type="Proteomes" id="UP000068832"/>
    </source>
</evidence>
<evidence type="ECO:0000313" key="5">
    <source>
        <dbReference type="EMBL" id="AKV79838.1"/>
    </source>
</evidence>
<dbReference type="SUPFAM" id="SSF53187">
    <property type="entry name" value="Zn-dependent exopeptidases"/>
    <property type="match status" value="1"/>
</dbReference>
<name>A0A088E885_9CREN</name>
<reference evidence="7 9" key="3">
    <citation type="submission" date="2015-07" db="EMBL/GenBank/DDBJ databases">
        <title>Physiological, transcriptional responses and genome re-sequencing of acid resistant extremely thermoacidophilic Metallosphaera sedula SARC-M1.</title>
        <authorList>
            <person name="Ai C."/>
            <person name="McCarthy S."/>
            <person name="Eckrich V."/>
            <person name="Rudrappa D."/>
            <person name="Qiu G."/>
            <person name="Blum P."/>
        </authorList>
    </citation>
    <scope>NUCLEOTIDE SEQUENCE [LARGE SCALE GENOMIC DNA]</scope>
    <source>
        <strain evidence="7 9">SARC-M1</strain>
    </source>
</reference>
<dbReference type="Proteomes" id="UP000056255">
    <property type="component" value="Chromosome"/>
</dbReference>
<dbReference type="Gene3D" id="3.40.630.10">
    <property type="entry name" value="Zn peptidases"/>
    <property type="match status" value="1"/>
</dbReference>
<dbReference type="EMBL" id="CP012173">
    <property type="protein sequence ID" value="AKV77593.1"/>
    <property type="molecule type" value="Genomic_DNA"/>
</dbReference>
<dbReference type="Proteomes" id="UP000062475">
    <property type="component" value="Chromosome"/>
</dbReference>
<dbReference type="InterPro" id="IPR007484">
    <property type="entry name" value="Peptidase_M28"/>
</dbReference>
<evidence type="ECO:0000313" key="12">
    <source>
        <dbReference type="Proteomes" id="UP000062475"/>
    </source>
</evidence>
<dbReference type="EMBL" id="CP012174">
    <property type="protein sequence ID" value="AKV79838.1"/>
    <property type="molecule type" value="Genomic_DNA"/>
</dbReference>
<dbReference type="PATRIC" id="fig|43687.5.peg.1514"/>
<evidence type="ECO:0000313" key="6">
    <source>
        <dbReference type="EMBL" id="AKV82083.1"/>
    </source>
</evidence>
<gene>
    <name evidence="2" type="ORF">HA72_1393</name>
    <name evidence="3" type="ORF">MsedA_1411</name>
    <name evidence="4" type="ORF">MsedB_1413</name>
    <name evidence="5" type="ORF">MsedC_1411</name>
    <name evidence="6" type="ORF">MsedD_1412</name>
    <name evidence="7" type="ORF">MsedE_1417</name>
</gene>
<dbReference type="Proteomes" id="UP000068832">
    <property type="component" value="Chromosome"/>
</dbReference>
<dbReference type="AlphaFoldDB" id="A0A088E885"/>
<dbReference type="EMBL" id="CP012172">
    <property type="protein sequence ID" value="AKV75350.1"/>
    <property type="molecule type" value="Genomic_DNA"/>
</dbReference>
<dbReference type="EMBL" id="CP012176">
    <property type="protein sequence ID" value="AKV84332.1"/>
    <property type="molecule type" value="Genomic_DNA"/>
</dbReference>
<dbReference type="EMBL" id="CP008822">
    <property type="protein sequence ID" value="AIM27535.1"/>
    <property type="molecule type" value="Genomic_DNA"/>
</dbReference>
<evidence type="ECO:0000313" key="2">
    <source>
        <dbReference type="EMBL" id="AIM27535.1"/>
    </source>
</evidence>
<feature type="domain" description="Peptidase M28" evidence="1">
    <location>
        <begin position="155"/>
        <end position="306"/>
    </location>
</feature>
<evidence type="ECO:0000313" key="7">
    <source>
        <dbReference type="EMBL" id="AKV84332.1"/>
    </source>
</evidence>